<keyword evidence="2" id="KW-1185">Reference proteome</keyword>
<evidence type="ECO:0008006" key="3">
    <source>
        <dbReference type="Google" id="ProtNLM"/>
    </source>
</evidence>
<reference evidence="1 2" key="1">
    <citation type="journal article" date="2020" name="Microorganisms">
        <title>Osmotic Adaptation and Compatible Solute Biosynthesis of Phototrophic Bacteria as Revealed from Genome Analyses.</title>
        <authorList>
            <person name="Imhoff J.F."/>
            <person name="Rahn T."/>
            <person name="Kunzel S."/>
            <person name="Keller A."/>
            <person name="Neulinger S.C."/>
        </authorList>
    </citation>
    <scope>NUCLEOTIDE SEQUENCE [LARGE SCALE GENOMIC DNA]</scope>
    <source>
        <strain evidence="1 2">DSM 15382</strain>
    </source>
</reference>
<dbReference type="EMBL" id="NRSG01000392">
    <property type="protein sequence ID" value="MBK1661871.1"/>
    <property type="molecule type" value="Genomic_DNA"/>
</dbReference>
<evidence type="ECO:0000313" key="2">
    <source>
        <dbReference type="Proteomes" id="UP000697995"/>
    </source>
</evidence>
<name>A0ABS1D4U1_9PROT</name>
<dbReference type="RefSeq" id="WP_133223082.1">
    <property type="nucleotide sequence ID" value="NZ_NRSG01000392.1"/>
</dbReference>
<proteinExistence type="predicted"/>
<dbReference type="InterPro" id="IPR019270">
    <property type="entry name" value="DUF2283"/>
</dbReference>
<comment type="caution">
    <text evidence="1">The sequence shown here is derived from an EMBL/GenBank/DDBJ whole genome shotgun (WGS) entry which is preliminary data.</text>
</comment>
<gene>
    <name evidence="1" type="ORF">CKO45_27135</name>
</gene>
<sequence length="149" mass="15920">MTRPPRPFPDPRATYDPDADAIGIYFAPAGAQPADSVEIAPGLTVDYDQHNRVVGVEILGVRALLDTGRTPPAKASHLQLYDIGPLDAVLDRYSKTFPGQLPHVLGLGPEDEPVAVALMEWAMARGKALDGWQIMSALGIEEPPDGAVL</sequence>
<dbReference type="Pfam" id="PF10049">
    <property type="entry name" value="DUF2283"/>
    <property type="match status" value="1"/>
</dbReference>
<organism evidence="1 2">
    <name type="scientific">Paracraurococcus ruber</name>
    <dbReference type="NCBI Taxonomy" id="77675"/>
    <lineage>
        <taxon>Bacteria</taxon>
        <taxon>Pseudomonadati</taxon>
        <taxon>Pseudomonadota</taxon>
        <taxon>Alphaproteobacteria</taxon>
        <taxon>Acetobacterales</taxon>
        <taxon>Roseomonadaceae</taxon>
        <taxon>Paracraurococcus</taxon>
    </lineage>
</organism>
<dbReference type="Proteomes" id="UP000697995">
    <property type="component" value="Unassembled WGS sequence"/>
</dbReference>
<evidence type="ECO:0000313" key="1">
    <source>
        <dbReference type="EMBL" id="MBK1661871.1"/>
    </source>
</evidence>
<protein>
    <recommendedName>
        <fullName evidence="3">DUF2283 domain-containing protein</fullName>
    </recommendedName>
</protein>
<accession>A0ABS1D4U1</accession>